<name>A0ABR3AT02_PHYBL</name>
<dbReference type="EMBL" id="JBCLYO010000016">
    <property type="protein sequence ID" value="KAL0081843.1"/>
    <property type="molecule type" value="Genomic_DNA"/>
</dbReference>
<gene>
    <name evidence="2" type="ORF">J3Q64DRAFT_1753767</name>
</gene>
<sequence>MKTSSSGRISTQNKNKRNMPSSLSSKLTRLKSLQLKQFVHRKNRGPPSPISPSTCQPIHTSSQMAIVPDDMYSPSSPTNVNSFSETLRIVSEEAKNGKYADVFDAFFYTDRRCQNRAFFMAARLKHTLWPLVSEALGTPLRNRTHSVQVPSNKNRDNNNNLPKTSISETTSRNQEDQQIDAFWELVTHRLYTLNCLLFVFPSSSPFHDEAAMHLNQRLSNDNSGARETLFAVRYALLRSHHPNSLSRHRHSVPSGRDHRDDDAVGEFLQSAQAVIARCLESEERLSQSERDAMYLFHGLRMGLYGSFVPHIELREASDGLQEALAEAVLHNQNKSNTGLLNNPFEDNQAIVQEHNNDSSLEQKNSTSILSV</sequence>
<accession>A0ABR3AT02</accession>
<comment type="caution">
    <text evidence="2">The sequence shown here is derived from an EMBL/GenBank/DDBJ whole genome shotgun (WGS) entry which is preliminary data.</text>
</comment>
<keyword evidence="3" id="KW-1185">Reference proteome</keyword>
<organism evidence="2 3">
    <name type="scientific">Phycomyces blakesleeanus</name>
    <dbReference type="NCBI Taxonomy" id="4837"/>
    <lineage>
        <taxon>Eukaryota</taxon>
        <taxon>Fungi</taxon>
        <taxon>Fungi incertae sedis</taxon>
        <taxon>Mucoromycota</taxon>
        <taxon>Mucoromycotina</taxon>
        <taxon>Mucoromycetes</taxon>
        <taxon>Mucorales</taxon>
        <taxon>Phycomycetaceae</taxon>
        <taxon>Phycomyces</taxon>
    </lineage>
</organism>
<feature type="compositionally biased region" description="Polar residues" evidence="1">
    <location>
        <begin position="161"/>
        <end position="172"/>
    </location>
</feature>
<reference evidence="2 3" key="1">
    <citation type="submission" date="2024-04" db="EMBL/GenBank/DDBJ databases">
        <title>Symmetric and asymmetric DNA N6-adenine methylation regulates different biological responses in Mucorales.</title>
        <authorList>
            <consortium name="Lawrence Berkeley National Laboratory"/>
            <person name="Lax C."/>
            <person name="Mondo S.J."/>
            <person name="Osorio-Concepcion M."/>
            <person name="Muszewska A."/>
            <person name="Corrochano-Luque M."/>
            <person name="Gutierrez G."/>
            <person name="Riley R."/>
            <person name="Lipzen A."/>
            <person name="Guo J."/>
            <person name="Hundley H."/>
            <person name="Amirebrahimi M."/>
            <person name="Ng V."/>
            <person name="Lorenzo-Gutierrez D."/>
            <person name="Binder U."/>
            <person name="Yang J."/>
            <person name="Song Y."/>
            <person name="Canovas D."/>
            <person name="Navarro E."/>
            <person name="Freitag M."/>
            <person name="Gabaldon T."/>
            <person name="Grigoriev I.V."/>
            <person name="Corrochano L.M."/>
            <person name="Nicolas F.E."/>
            <person name="Garre V."/>
        </authorList>
    </citation>
    <scope>NUCLEOTIDE SEQUENCE [LARGE SCALE GENOMIC DNA]</scope>
    <source>
        <strain evidence="2 3">L51</strain>
    </source>
</reference>
<dbReference type="Proteomes" id="UP001448207">
    <property type="component" value="Unassembled WGS sequence"/>
</dbReference>
<evidence type="ECO:0000313" key="3">
    <source>
        <dbReference type="Proteomes" id="UP001448207"/>
    </source>
</evidence>
<evidence type="ECO:0000256" key="1">
    <source>
        <dbReference type="SAM" id="MobiDB-lite"/>
    </source>
</evidence>
<proteinExistence type="predicted"/>
<protein>
    <submittedName>
        <fullName evidence="2">Uncharacterized protein</fullName>
    </submittedName>
</protein>
<evidence type="ECO:0000313" key="2">
    <source>
        <dbReference type="EMBL" id="KAL0081843.1"/>
    </source>
</evidence>
<feature type="region of interest" description="Disordered" evidence="1">
    <location>
        <begin position="1"/>
        <end position="26"/>
    </location>
</feature>
<feature type="region of interest" description="Disordered" evidence="1">
    <location>
        <begin position="142"/>
        <end position="173"/>
    </location>
</feature>
<feature type="compositionally biased region" description="Polar residues" evidence="1">
    <location>
        <begin position="1"/>
        <end position="13"/>
    </location>
</feature>